<dbReference type="OrthoDB" id="4538425at2"/>
<keyword evidence="4" id="KW-1185">Reference proteome</keyword>
<dbReference type="CDD" id="cd07814">
    <property type="entry name" value="SRPBCC_CalC_Aha1-like"/>
    <property type="match status" value="2"/>
</dbReference>
<dbReference type="Proteomes" id="UP000319818">
    <property type="component" value="Unassembled WGS sequence"/>
</dbReference>
<protein>
    <submittedName>
        <fullName evidence="3">Uncharacterized protein YndB with AHSA1/START domain</fullName>
    </submittedName>
</protein>
<gene>
    <name evidence="3" type="ORF">FB388_0532</name>
</gene>
<reference evidence="3 4" key="1">
    <citation type="submission" date="2019-06" db="EMBL/GenBank/DDBJ databases">
        <title>Sequencing the genomes of 1000 actinobacteria strains.</title>
        <authorList>
            <person name="Klenk H.-P."/>
        </authorList>
    </citation>
    <scope>NUCLEOTIDE SEQUENCE [LARGE SCALE GENOMIC DNA]</scope>
    <source>
        <strain evidence="3 4">DSM 45511</strain>
    </source>
</reference>
<evidence type="ECO:0000313" key="3">
    <source>
        <dbReference type="EMBL" id="TQM43190.1"/>
    </source>
</evidence>
<dbReference type="Gene3D" id="3.30.530.20">
    <property type="match status" value="2"/>
</dbReference>
<dbReference type="InterPro" id="IPR013538">
    <property type="entry name" value="ASHA1/2-like_C"/>
</dbReference>
<proteinExistence type="inferred from homology"/>
<evidence type="ECO:0000259" key="2">
    <source>
        <dbReference type="Pfam" id="PF08327"/>
    </source>
</evidence>
<accession>A0A543GAT4</accession>
<dbReference type="AlphaFoldDB" id="A0A543GAT4"/>
<sequence length="297" mass="32257">MSDTTTTAEGHALGLQARLPAPPATVFHALTTPPSLRAWLADDADVDLDAGCFAFWGRGVPQGERGRHRLVTAEPDRLLAFTWTLDGIETEVRIELAMSGGHTELTLHQDRMPTLDELMAPQGRRDGRHSMHTFWGLALVELAEHLAGRASTLRADFGPDRSREIRAELDIAAPPDRVFASLVDPEQVERWFGWAPEIDPRVGGRISFGLDGEISEFEPGEVLVYADGAGAVVRWELTGSAGGTHLTFVQSGFGDDELDSAAQHEAGWLAGLAELRRMHELGAGWAPVSTDLPADEE</sequence>
<comment type="caution">
    <text evidence="3">The sequence shown here is derived from an EMBL/GenBank/DDBJ whole genome shotgun (WGS) entry which is preliminary data.</text>
</comment>
<comment type="similarity">
    <text evidence="1">Belongs to the AHA1 family.</text>
</comment>
<dbReference type="RefSeq" id="WP_142096354.1">
    <property type="nucleotide sequence ID" value="NZ_VFPH01000001.1"/>
</dbReference>
<dbReference type="Pfam" id="PF08327">
    <property type="entry name" value="AHSA1"/>
    <property type="match status" value="2"/>
</dbReference>
<feature type="domain" description="Activator of Hsp90 ATPase homologue 1/2-like C-terminal" evidence="2">
    <location>
        <begin position="21"/>
        <end position="146"/>
    </location>
</feature>
<dbReference type="EMBL" id="VFPH01000001">
    <property type="protein sequence ID" value="TQM43190.1"/>
    <property type="molecule type" value="Genomic_DNA"/>
</dbReference>
<name>A0A543GAT4_9PSEU</name>
<evidence type="ECO:0000256" key="1">
    <source>
        <dbReference type="ARBA" id="ARBA00006817"/>
    </source>
</evidence>
<dbReference type="SUPFAM" id="SSF55961">
    <property type="entry name" value="Bet v1-like"/>
    <property type="match status" value="2"/>
</dbReference>
<feature type="domain" description="Activator of Hsp90 ATPase homologue 1/2-like C-terminal" evidence="2">
    <location>
        <begin position="172"/>
        <end position="278"/>
    </location>
</feature>
<dbReference type="InterPro" id="IPR023393">
    <property type="entry name" value="START-like_dom_sf"/>
</dbReference>
<evidence type="ECO:0000313" key="4">
    <source>
        <dbReference type="Proteomes" id="UP000319818"/>
    </source>
</evidence>
<organism evidence="3 4">
    <name type="scientific">Pseudonocardia cypriaca</name>
    <dbReference type="NCBI Taxonomy" id="882449"/>
    <lineage>
        <taxon>Bacteria</taxon>
        <taxon>Bacillati</taxon>
        <taxon>Actinomycetota</taxon>
        <taxon>Actinomycetes</taxon>
        <taxon>Pseudonocardiales</taxon>
        <taxon>Pseudonocardiaceae</taxon>
        <taxon>Pseudonocardia</taxon>
    </lineage>
</organism>